<sequence length="540" mass="59276">MLKNKITAFIVVPFLSLCAALAGFWLFGIWGSVVPAIIALIVAFYYVHHVIKPLEQMLTKLAHCADLDINLNNVKLTSDSIDRLGSISKDKASGISKCCNSIAIAAAEVSHAADVLKARVDSQVRETREINENSMAVTRIIDDSAASITTLEETSQLTHSACQTGRESIRNANEEMNNTGAEVRKTANLIEQLETRASDISNIAKVISDIADQTNLLALNAAIEAARAGEMGRGFAVVAEEVRNLANRTADSTNQIRDMALEINKDTKLTSDAMQSVVVGVEKGVETIQVVDRQLQDILSYAEDIDSRISKTGEQSRESRDYQSNIITSISSLAGGLESTAADIELIATESLQLADKSEVIYDLQGASSFEGQWKDLYNTLQAAATEIQAVFERSIDSGVISMEDLFDRNYQPIANTNPTKYSTRFDKFTDQVLPAVQEPILSQLPFIIYCGAVDNNGYFPTHNTKFSKPLTGDYDTDLANNRTKRIFKDRTGSRCGSNVKPFLVQTYKRDTGEIMHDFSVPIYVKGRHWGGLRSGFTAL</sequence>
<dbReference type="EMBL" id="BAABWN010000002">
    <property type="protein sequence ID" value="GAA6166817.1"/>
    <property type="molecule type" value="Genomic_DNA"/>
</dbReference>
<evidence type="ECO:0000259" key="6">
    <source>
        <dbReference type="PROSITE" id="PS50111"/>
    </source>
</evidence>
<name>A0ABQ0A594_9GAMM</name>
<dbReference type="InterPro" id="IPR004089">
    <property type="entry name" value="MCPsignal_dom"/>
</dbReference>
<dbReference type="RefSeq" id="WP_353301657.1">
    <property type="nucleotide sequence ID" value="NZ_BAABWN010000002.1"/>
</dbReference>
<dbReference type="Pfam" id="PF00015">
    <property type="entry name" value="MCPsignal"/>
    <property type="match status" value="1"/>
</dbReference>
<feature type="transmembrane region" description="Helical" evidence="5">
    <location>
        <begin position="33"/>
        <end position="51"/>
    </location>
</feature>
<evidence type="ECO:0000256" key="4">
    <source>
        <dbReference type="PROSITE-ProRule" id="PRU00284"/>
    </source>
</evidence>
<proteinExistence type="inferred from homology"/>
<keyword evidence="8" id="KW-1185">Reference proteome</keyword>
<organism evidence="7 8">
    <name type="scientific">Sessilibacter corallicola</name>
    <dbReference type="NCBI Taxonomy" id="2904075"/>
    <lineage>
        <taxon>Bacteria</taxon>
        <taxon>Pseudomonadati</taxon>
        <taxon>Pseudomonadota</taxon>
        <taxon>Gammaproteobacteria</taxon>
        <taxon>Cellvibrionales</taxon>
        <taxon>Cellvibrionaceae</taxon>
        <taxon>Sessilibacter</taxon>
    </lineage>
</organism>
<comment type="caution">
    <text evidence="7">The sequence shown here is derived from an EMBL/GenBank/DDBJ whole genome shotgun (WGS) entry which is preliminary data.</text>
</comment>
<reference evidence="7 8" key="1">
    <citation type="submission" date="2024-04" db="EMBL/GenBank/DDBJ databases">
        <title>Draft genome sequence of Sessilibacter corallicola NBRC 116591.</title>
        <authorList>
            <person name="Miyakawa T."/>
            <person name="Kusuya Y."/>
            <person name="Miura T."/>
        </authorList>
    </citation>
    <scope>NUCLEOTIDE SEQUENCE [LARGE SCALE GENOMIC DNA]</scope>
    <source>
        <strain evidence="7 8">KU-00831-HH</strain>
    </source>
</reference>
<dbReference type="SUPFAM" id="SSF58104">
    <property type="entry name" value="Methyl-accepting chemotaxis protein (MCP) signaling domain"/>
    <property type="match status" value="1"/>
</dbReference>
<dbReference type="SMART" id="SM00283">
    <property type="entry name" value="MA"/>
    <property type="match status" value="1"/>
</dbReference>
<comment type="subcellular location">
    <subcellularLocation>
        <location evidence="1">Membrane</location>
    </subcellularLocation>
</comment>
<evidence type="ECO:0000313" key="7">
    <source>
        <dbReference type="EMBL" id="GAA6166817.1"/>
    </source>
</evidence>
<keyword evidence="5" id="KW-1133">Transmembrane helix</keyword>
<gene>
    <name evidence="7" type="ORF">NBRC116591_06270</name>
</gene>
<evidence type="ECO:0000256" key="3">
    <source>
        <dbReference type="ARBA" id="ARBA00029447"/>
    </source>
</evidence>
<accession>A0ABQ0A594</accession>
<feature type="transmembrane region" description="Helical" evidence="5">
    <location>
        <begin position="7"/>
        <end position="27"/>
    </location>
</feature>
<dbReference type="CDD" id="cd11386">
    <property type="entry name" value="MCP_signal"/>
    <property type="match status" value="1"/>
</dbReference>
<dbReference type="PROSITE" id="PS50111">
    <property type="entry name" value="CHEMOTAXIS_TRANSDUC_2"/>
    <property type="match status" value="1"/>
</dbReference>
<protein>
    <submittedName>
        <fullName evidence="7">Methyl-accepting chemotaxis protein</fullName>
    </submittedName>
</protein>
<dbReference type="PANTHER" id="PTHR32089">
    <property type="entry name" value="METHYL-ACCEPTING CHEMOTAXIS PROTEIN MCPB"/>
    <property type="match status" value="1"/>
</dbReference>
<keyword evidence="5" id="KW-0472">Membrane</keyword>
<dbReference type="Gene3D" id="1.10.287.950">
    <property type="entry name" value="Methyl-accepting chemotaxis protein"/>
    <property type="match status" value="1"/>
</dbReference>
<dbReference type="PANTHER" id="PTHR32089:SF112">
    <property type="entry name" value="LYSOZYME-LIKE PROTEIN-RELATED"/>
    <property type="match status" value="1"/>
</dbReference>
<comment type="similarity">
    <text evidence="3">Belongs to the methyl-accepting chemotaxis (MCP) protein family.</text>
</comment>
<keyword evidence="5" id="KW-0812">Transmembrane</keyword>
<keyword evidence="2 4" id="KW-0807">Transducer</keyword>
<dbReference type="InterPro" id="IPR004090">
    <property type="entry name" value="Chemotax_Me-accpt_rcpt"/>
</dbReference>
<evidence type="ECO:0000256" key="1">
    <source>
        <dbReference type="ARBA" id="ARBA00004370"/>
    </source>
</evidence>
<evidence type="ECO:0000256" key="5">
    <source>
        <dbReference type="SAM" id="Phobius"/>
    </source>
</evidence>
<evidence type="ECO:0000313" key="8">
    <source>
        <dbReference type="Proteomes" id="UP001465153"/>
    </source>
</evidence>
<dbReference type="Proteomes" id="UP001465153">
    <property type="component" value="Unassembled WGS sequence"/>
</dbReference>
<dbReference type="PRINTS" id="PR00260">
    <property type="entry name" value="CHEMTRNSDUCR"/>
</dbReference>
<evidence type="ECO:0000256" key="2">
    <source>
        <dbReference type="ARBA" id="ARBA00023224"/>
    </source>
</evidence>
<feature type="domain" description="Methyl-accepting transducer" evidence="6">
    <location>
        <begin position="98"/>
        <end position="348"/>
    </location>
</feature>